<dbReference type="EMBL" id="JACEFO010002056">
    <property type="protein sequence ID" value="KAF8687451.1"/>
    <property type="molecule type" value="Genomic_DNA"/>
</dbReference>
<keyword evidence="3" id="KW-0227">DNA damage</keyword>
<reference evidence="10" key="1">
    <citation type="submission" date="2020-07" db="EMBL/GenBank/DDBJ databases">
        <title>Genome sequence and genetic diversity analysis of an under-domesticated orphan crop, white fonio (Digitaria exilis).</title>
        <authorList>
            <person name="Bennetzen J.L."/>
            <person name="Chen S."/>
            <person name="Ma X."/>
            <person name="Wang X."/>
            <person name="Yssel A.E.J."/>
            <person name="Chaluvadi S.R."/>
            <person name="Johnson M."/>
            <person name="Gangashetty P."/>
            <person name="Hamidou F."/>
            <person name="Sanogo M.D."/>
            <person name="Zwaenepoel A."/>
            <person name="Wallace J."/>
            <person name="Van De Peer Y."/>
            <person name="Van Deynze A."/>
        </authorList>
    </citation>
    <scope>NUCLEOTIDE SEQUENCE</scope>
    <source>
        <tissue evidence="10">Leaves</tissue>
    </source>
</reference>
<gene>
    <name evidence="10" type="ORF">HU200_043144</name>
</gene>
<comment type="similarity">
    <text evidence="2">Belongs to the replication factor A protein 2 family.</text>
</comment>
<dbReference type="InterPro" id="IPR012340">
    <property type="entry name" value="NA-bd_OB-fold"/>
</dbReference>
<dbReference type="InterPro" id="IPR014892">
    <property type="entry name" value="RPA_C"/>
</dbReference>
<dbReference type="InterPro" id="IPR036390">
    <property type="entry name" value="WH_DNA-bd_sf"/>
</dbReference>
<evidence type="ECO:0000256" key="1">
    <source>
        <dbReference type="ARBA" id="ARBA00004123"/>
    </source>
</evidence>
<evidence type="ECO:0000256" key="3">
    <source>
        <dbReference type="ARBA" id="ARBA00022763"/>
    </source>
</evidence>
<sequence>MAAAASSYFTGPAIMPSQRAAAAPDSSFTSSAPSAAKSRDPRFSGCVPATVRQIARSFAAAAAAADAAGGGDPVITIDGVEATNVWVVGRVVRVVNMEAGVSFTLDDGTGTIALVRWDGGSICLRHLEKANNFLPCLFCKDQYCYQLFTIRPSIVICFRPVTNFNEVTLHFIECIHVHLGNVRPKMQGQLPRVVQTNVSTHEMQGHVPHTIQTNAPSYTPFSGGVREHQVHFPPEVNQGRFSSSVRTNTSSHVPFSGGVREQQVHFAPRSNQFSAYPGTSAQQNDLQRMVMEVMQQPDMLAHENGVHVDEVARRLGMPRAQIMVTAQQLVDMAFIYNTIDDYHFKSVLNG</sequence>
<dbReference type="GO" id="GO:0005662">
    <property type="term" value="C:DNA replication factor A complex"/>
    <property type="evidence" value="ECO:0007669"/>
    <property type="project" value="TreeGrafter"/>
</dbReference>
<dbReference type="Proteomes" id="UP000636709">
    <property type="component" value="Unassembled WGS sequence"/>
</dbReference>
<dbReference type="GO" id="GO:0006260">
    <property type="term" value="P:DNA replication"/>
    <property type="evidence" value="ECO:0007669"/>
    <property type="project" value="TreeGrafter"/>
</dbReference>
<evidence type="ECO:0000256" key="7">
    <source>
        <dbReference type="ARBA" id="ARBA00023242"/>
    </source>
</evidence>
<dbReference type="OrthoDB" id="25571at2759"/>
<accession>A0A835B484</accession>
<dbReference type="Gene3D" id="2.40.50.140">
    <property type="entry name" value="Nucleic acid-binding proteins"/>
    <property type="match status" value="1"/>
</dbReference>
<comment type="caution">
    <text evidence="10">The sequence shown here is derived from an EMBL/GenBank/DDBJ whole genome shotgun (WGS) entry which is preliminary data.</text>
</comment>
<proteinExistence type="inferred from homology"/>
<dbReference type="InterPro" id="IPR040260">
    <property type="entry name" value="RFA2-like"/>
</dbReference>
<keyword evidence="11" id="KW-1185">Reference proteome</keyword>
<dbReference type="AlphaFoldDB" id="A0A835B484"/>
<dbReference type="PANTHER" id="PTHR13989">
    <property type="entry name" value="REPLICATION PROTEIN A-RELATED"/>
    <property type="match status" value="1"/>
</dbReference>
<dbReference type="InterPro" id="IPR036388">
    <property type="entry name" value="WH-like_DNA-bd_sf"/>
</dbReference>
<dbReference type="GO" id="GO:0000781">
    <property type="term" value="C:chromosome, telomeric region"/>
    <property type="evidence" value="ECO:0007669"/>
    <property type="project" value="TreeGrafter"/>
</dbReference>
<evidence type="ECO:0000256" key="5">
    <source>
        <dbReference type="ARBA" id="ARBA00023172"/>
    </source>
</evidence>
<dbReference type="Pfam" id="PF08784">
    <property type="entry name" value="RPA_C"/>
    <property type="match status" value="1"/>
</dbReference>
<evidence type="ECO:0000256" key="8">
    <source>
        <dbReference type="SAM" id="MobiDB-lite"/>
    </source>
</evidence>
<organism evidence="10 11">
    <name type="scientific">Digitaria exilis</name>
    <dbReference type="NCBI Taxonomy" id="1010633"/>
    <lineage>
        <taxon>Eukaryota</taxon>
        <taxon>Viridiplantae</taxon>
        <taxon>Streptophyta</taxon>
        <taxon>Embryophyta</taxon>
        <taxon>Tracheophyta</taxon>
        <taxon>Spermatophyta</taxon>
        <taxon>Magnoliopsida</taxon>
        <taxon>Liliopsida</taxon>
        <taxon>Poales</taxon>
        <taxon>Poaceae</taxon>
        <taxon>PACMAD clade</taxon>
        <taxon>Panicoideae</taxon>
        <taxon>Panicodae</taxon>
        <taxon>Paniceae</taxon>
        <taxon>Anthephorinae</taxon>
        <taxon>Digitaria</taxon>
    </lineage>
</organism>
<comment type="subcellular location">
    <subcellularLocation>
        <location evidence="1">Nucleus</location>
    </subcellularLocation>
</comment>
<dbReference type="GO" id="GO:0000724">
    <property type="term" value="P:double-strand break repair via homologous recombination"/>
    <property type="evidence" value="ECO:0007669"/>
    <property type="project" value="TreeGrafter"/>
</dbReference>
<dbReference type="GO" id="GO:0035861">
    <property type="term" value="C:site of double-strand break"/>
    <property type="evidence" value="ECO:0007669"/>
    <property type="project" value="TreeGrafter"/>
</dbReference>
<feature type="domain" description="Replication protein A C-terminal" evidence="9">
    <location>
        <begin position="260"/>
        <end position="342"/>
    </location>
</feature>
<feature type="region of interest" description="Disordered" evidence="8">
    <location>
        <begin position="20"/>
        <end position="43"/>
    </location>
</feature>
<evidence type="ECO:0000256" key="2">
    <source>
        <dbReference type="ARBA" id="ARBA00007815"/>
    </source>
</evidence>
<dbReference type="GO" id="GO:0003697">
    <property type="term" value="F:single-stranded DNA binding"/>
    <property type="evidence" value="ECO:0007669"/>
    <property type="project" value="TreeGrafter"/>
</dbReference>
<dbReference type="Gene3D" id="1.10.10.10">
    <property type="entry name" value="Winged helix-like DNA-binding domain superfamily/Winged helix DNA-binding domain"/>
    <property type="match status" value="1"/>
</dbReference>
<evidence type="ECO:0000256" key="6">
    <source>
        <dbReference type="ARBA" id="ARBA00023204"/>
    </source>
</evidence>
<protein>
    <recommendedName>
        <fullName evidence="9">Replication protein A C-terminal domain-containing protein</fullName>
    </recommendedName>
</protein>
<keyword evidence="7" id="KW-0539">Nucleus</keyword>
<keyword evidence="6" id="KW-0234">DNA repair</keyword>
<dbReference type="GO" id="GO:0006289">
    <property type="term" value="P:nucleotide-excision repair"/>
    <property type="evidence" value="ECO:0007669"/>
    <property type="project" value="TreeGrafter"/>
</dbReference>
<evidence type="ECO:0000259" key="9">
    <source>
        <dbReference type="Pfam" id="PF08784"/>
    </source>
</evidence>
<dbReference type="SUPFAM" id="SSF46785">
    <property type="entry name" value="Winged helix' DNA-binding domain"/>
    <property type="match status" value="1"/>
</dbReference>
<dbReference type="PANTHER" id="PTHR13989:SF30">
    <property type="entry name" value="REPLICATION PROTEIN A 32 KDA SUBUNIT C"/>
    <property type="match status" value="1"/>
</dbReference>
<name>A0A835B484_9POAL</name>
<evidence type="ECO:0000313" key="10">
    <source>
        <dbReference type="EMBL" id="KAF8687451.1"/>
    </source>
</evidence>
<evidence type="ECO:0000256" key="4">
    <source>
        <dbReference type="ARBA" id="ARBA00023125"/>
    </source>
</evidence>
<dbReference type="FunFam" id="1.10.10.10:FF:000168">
    <property type="entry name" value="Replication protein A 32 kDa subunit"/>
    <property type="match status" value="1"/>
</dbReference>
<evidence type="ECO:0000313" key="11">
    <source>
        <dbReference type="Proteomes" id="UP000636709"/>
    </source>
</evidence>
<keyword evidence="5" id="KW-0233">DNA recombination</keyword>
<keyword evidence="4" id="KW-0238">DNA-binding</keyword>
<dbReference type="SUPFAM" id="SSF50249">
    <property type="entry name" value="Nucleic acid-binding proteins"/>
    <property type="match status" value="1"/>
</dbReference>